<organism evidence="2 3">
    <name type="scientific">Celeribacter baekdonensis</name>
    <dbReference type="NCBI Taxonomy" id="875171"/>
    <lineage>
        <taxon>Bacteria</taxon>
        <taxon>Pseudomonadati</taxon>
        <taxon>Pseudomonadota</taxon>
        <taxon>Alphaproteobacteria</taxon>
        <taxon>Rhodobacterales</taxon>
        <taxon>Roseobacteraceae</taxon>
        <taxon>Celeribacter</taxon>
    </lineage>
</organism>
<keyword evidence="1" id="KW-0812">Transmembrane</keyword>
<dbReference type="OrthoDB" id="7704812at2"/>
<evidence type="ECO:0000313" key="2">
    <source>
        <dbReference type="EMBL" id="AVW92517.1"/>
    </source>
</evidence>
<sequence length="250" mass="26959">MTGFQLFQHAILRVFRNLDEALAVSGLIWIAILVCQILSFGSLDMEGLAESDVPMVDGTSLFLILLSNVVMAIGSCWVAVEWHRYVLEGRRPTSAFPSWSGSRVWGYFGLSLLIGLLIGLFVGVLAAFLVSILGSQGAMVLGGLFLMVVIGLPAIYGFLRVSPVLPAIALGGKMRFAEAWSATKPHSATILQAAILSIVSLVALQIIGMLFGSGLFGLIYELVTGWIVLMVNVSLLSSIYEISFRGRFND</sequence>
<reference evidence="2 3" key="1">
    <citation type="submission" date="2018-03" db="EMBL/GenBank/DDBJ databases">
        <title>The Complete Genome of Celeribacter baekdonensis strain LH4, a Thiosulfate-Oxidizing Alphaproteobacterium Isolated from Gulf of Mexico Continental Slope Sediments.</title>
        <authorList>
            <person name="Flood B.E."/>
            <person name="Bailey J.V."/>
            <person name="Leprich D."/>
        </authorList>
    </citation>
    <scope>NUCLEOTIDE SEQUENCE [LARGE SCALE GENOMIC DNA]</scope>
    <source>
        <strain evidence="2 3">LH4</strain>
    </source>
</reference>
<feature type="transmembrane region" description="Helical" evidence="1">
    <location>
        <begin position="138"/>
        <end position="159"/>
    </location>
</feature>
<dbReference type="RefSeq" id="WP_107721263.1">
    <property type="nucleotide sequence ID" value="NZ_CP028475.1"/>
</dbReference>
<protein>
    <recommendedName>
        <fullName evidence="4">Membrane domain of glycerophosphoryl diester phosphodiesterase</fullName>
    </recommendedName>
</protein>
<name>A0A2R4M5Z3_9RHOB</name>
<dbReference type="Proteomes" id="UP000241447">
    <property type="component" value="Chromosome"/>
</dbReference>
<feature type="transmembrane region" description="Helical" evidence="1">
    <location>
        <begin position="104"/>
        <end position="132"/>
    </location>
</feature>
<accession>A0A2R4M5Z3</accession>
<keyword evidence="1" id="KW-0472">Membrane</keyword>
<feature type="transmembrane region" description="Helical" evidence="1">
    <location>
        <begin position="21"/>
        <end position="41"/>
    </location>
</feature>
<proteinExistence type="predicted"/>
<evidence type="ECO:0000256" key="1">
    <source>
        <dbReference type="SAM" id="Phobius"/>
    </source>
</evidence>
<gene>
    <name evidence="2" type="ORF">DA792_16645</name>
</gene>
<dbReference type="EMBL" id="CP028475">
    <property type="protein sequence ID" value="AVW92517.1"/>
    <property type="molecule type" value="Genomic_DNA"/>
</dbReference>
<feature type="transmembrane region" description="Helical" evidence="1">
    <location>
        <begin position="61"/>
        <end position="83"/>
    </location>
</feature>
<evidence type="ECO:0008006" key="4">
    <source>
        <dbReference type="Google" id="ProtNLM"/>
    </source>
</evidence>
<evidence type="ECO:0000313" key="3">
    <source>
        <dbReference type="Proteomes" id="UP000241447"/>
    </source>
</evidence>
<dbReference type="KEGG" id="cbak:DA792_16645"/>
<feature type="transmembrane region" description="Helical" evidence="1">
    <location>
        <begin position="190"/>
        <end position="212"/>
    </location>
</feature>
<dbReference type="AlphaFoldDB" id="A0A2R4M5Z3"/>
<keyword evidence="1" id="KW-1133">Transmembrane helix</keyword>
<feature type="transmembrane region" description="Helical" evidence="1">
    <location>
        <begin position="218"/>
        <end position="240"/>
    </location>
</feature>